<sequence length="599" mass="67536">MYGDVKIKRNVLVELNWTKRSIFYELKYWSFLTLKHNLDVMHIEKNVLESILNTLLMNDKSNDTTKARQDLKKLGIQSGLWLIQNKNGKYTKLQAAYSFTPGDKKNFCQFIKGVKQPDGFGSNFKHKMTDNDTNITDLKSHDCHIMMQCLLPYGLQQYFPAGIAKPIIELYLFFKQICSQTLIEDDMLKAQSKVVDIMCNLELIYPHGSFDIMIHLVIHLPLEALEGGLIRPGGYKDPGVNISSELFALAFRPTSTPISINSCIVNGVRFVVHSRDERRTTQNNGICSLGKDEEMYYGQLEEIFEFLDMSFKTVLFRVKWFYTRNIGQVKNLVIRNNITQILLNEDDHDIIHVDNSSDLTLTTSLNDLEIMALHIDGQSIDVDAPPDIIDVDEDDDMIDDEDVLPYDLADSNDEDLINVDDDNGVAMMYGDDGGDDHPPLHQLAGGYRGKGTRKPNLGGKKAGRMHTRKETRNLGLRKIIDELGPQPIRFEWKDKGTMFPLDDHSSHWANLLREIDEMLRLQGLGTYTDDQIMAMVCKGKQHGHILGAGGVLAGRGKDILDVPLQSQHESESGSGCDAGGDDDAGDNEDADEDEEDVDS</sequence>
<reference evidence="3" key="1">
    <citation type="journal article" date="2019" name="Sci. Rep.">
        <title>Draft genome of Tanacetum cinerariifolium, the natural source of mosquito coil.</title>
        <authorList>
            <person name="Yamashiro T."/>
            <person name="Shiraishi A."/>
            <person name="Satake H."/>
            <person name="Nakayama K."/>
        </authorList>
    </citation>
    <scope>NUCLEOTIDE SEQUENCE</scope>
</reference>
<dbReference type="AlphaFoldDB" id="A0A6L2M5X2"/>
<dbReference type="PANTHER" id="PTHR48258">
    <property type="entry name" value="DUF4218 DOMAIN-CONTAINING PROTEIN-RELATED"/>
    <property type="match status" value="1"/>
</dbReference>
<name>A0A6L2M5X2_TANCI</name>
<evidence type="ECO:0000259" key="2">
    <source>
        <dbReference type="Pfam" id="PF13960"/>
    </source>
</evidence>
<feature type="region of interest" description="Disordered" evidence="1">
    <location>
        <begin position="444"/>
        <end position="468"/>
    </location>
</feature>
<evidence type="ECO:0000256" key="1">
    <source>
        <dbReference type="SAM" id="MobiDB-lite"/>
    </source>
</evidence>
<feature type="region of interest" description="Disordered" evidence="1">
    <location>
        <begin position="561"/>
        <end position="599"/>
    </location>
</feature>
<dbReference type="PANTHER" id="PTHR48258:SF14">
    <property type="entry name" value="OS02G0583300 PROTEIN"/>
    <property type="match status" value="1"/>
</dbReference>
<organism evidence="3">
    <name type="scientific">Tanacetum cinerariifolium</name>
    <name type="common">Dalmatian daisy</name>
    <name type="synonym">Chrysanthemum cinerariifolium</name>
    <dbReference type="NCBI Taxonomy" id="118510"/>
    <lineage>
        <taxon>Eukaryota</taxon>
        <taxon>Viridiplantae</taxon>
        <taxon>Streptophyta</taxon>
        <taxon>Embryophyta</taxon>
        <taxon>Tracheophyta</taxon>
        <taxon>Spermatophyta</taxon>
        <taxon>Magnoliopsida</taxon>
        <taxon>eudicotyledons</taxon>
        <taxon>Gunneridae</taxon>
        <taxon>Pentapetalae</taxon>
        <taxon>asterids</taxon>
        <taxon>campanulids</taxon>
        <taxon>Asterales</taxon>
        <taxon>Asteraceae</taxon>
        <taxon>Asteroideae</taxon>
        <taxon>Anthemideae</taxon>
        <taxon>Anthemidinae</taxon>
        <taxon>Tanacetum</taxon>
    </lineage>
</organism>
<dbReference type="InterPro" id="IPR025452">
    <property type="entry name" value="DUF4218"/>
</dbReference>
<protein>
    <recommendedName>
        <fullName evidence="2">DUF4218 domain-containing protein</fullName>
    </recommendedName>
</protein>
<dbReference type="EMBL" id="BKCJ010005783">
    <property type="protein sequence ID" value="GEU68617.1"/>
    <property type="molecule type" value="Genomic_DNA"/>
</dbReference>
<feature type="compositionally biased region" description="Acidic residues" evidence="1">
    <location>
        <begin position="579"/>
        <end position="599"/>
    </location>
</feature>
<feature type="domain" description="DUF4218" evidence="2">
    <location>
        <begin position="177"/>
        <end position="228"/>
    </location>
</feature>
<comment type="caution">
    <text evidence="3">The sequence shown here is derived from an EMBL/GenBank/DDBJ whole genome shotgun (WGS) entry which is preliminary data.</text>
</comment>
<gene>
    <name evidence="3" type="ORF">Tci_040595</name>
</gene>
<accession>A0A6L2M5X2</accession>
<evidence type="ECO:0000313" key="3">
    <source>
        <dbReference type="EMBL" id="GEU68617.1"/>
    </source>
</evidence>
<proteinExistence type="predicted"/>
<dbReference type="Pfam" id="PF13960">
    <property type="entry name" value="DUF4218"/>
    <property type="match status" value="1"/>
</dbReference>